<evidence type="ECO:0000313" key="3">
    <source>
        <dbReference type="Proteomes" id="UP000016932"/>
    </source>
</evidence>
<dbReference type="VEuPathDB" id="FungiDB:MYCFIDRAFT_177350"/>
<protein>
    <submittedName>
        <fullName evidence="2">Uncharacterized protein</fullName>
    </submittedName>
</protein>
<dbReference type="RefSeq" id="XP_007929349.1">
    <property type="nucleotide sequence ID" value="XM_007931158.1"/>
</dbReference>
<dbReference type="KEGG" id="pfj:MYCFIDRAFT_177350"/>
<proteinExistence type="predicted"/>
<organism evidence="2 3">
    <name type="scientific">Pseudocercospora fijiensis (strain CIRAD86)</name>
    <name type="common">Black leaf streak disease fungus</name>
    <name type="synonym">Mycosphaerella fijiensis</name>
    <dbReference type="NCBI Taxonomy" id="383855"/>
    <lineage>
        <taxon>Eukaryota</taxon>
        <taxon>Fungi</taxon>
        <taxon>Dikarya</taxon>
        <taxon>Ascomycota</taxon>
        <taxon>Pezizomycotina</taxon>
        <taxon>Dothideomycetes</taxon>
        <taxon>Dothideomycetidae</taxon>
        <taxon>Mycosphaerellales</taxon>
        <taxon>Mycosphaerellaceae</taxon>
        <taxon>Pseudocercospora</taxon>
    </lineage>
</organism>
<name>M2ZMS2_PSEFD</name>
<sequence>MHEKDIKTSQALPSFVKLCAIVLEKAGASEGRYATRRSAAAIDDCVDVSGVEIWLVEMRFLGHFERVVYQIRRFDAFQSIWLAAERTNSCEVVFSGGAEDREEEGDSMAGYNDQQDNMMTKRSLPSAKA</sequence>
<dbReference type="GeneID" id="19333724"/>
<evidence type="ECO:0000256" key="1">
    <source>
        <dbReference type="SAM" id="MobiDB-lite"/>
    </source>
</evidence>
<dbReference type="Proteomes" id="UP000016932">
    <property type="component" value="Unassembled WGS sequence"/>
</dbReference>
<reference evidence="2 3" key="1">
    <citation type="journal article" date="2012" name="PLoS Pathog.">
        <title>Diverse lifestyles and strategies of plant pathogenesis encoded in the genomes of eighteen Dothideomycetes fungi.</title>
        <authorList>
            <person name="Ohm R.A."/>
            <person name="Feau N."/>
            <person name="Henrissat B."/>
            <person name="Schoch C.L."/>
            <person name="Horwitz B.A."/>
            <person name="Barry K.W."/>
            <person name="Condon B.J."/>
            <person name="Copeland A.C."/>
            <person name="Dhillon B."/>
            <person name="Glaser F."/>
            <person name="Hesse C.N."/>
            <person name="Kosti I."/>
            <person name="LaButti K."/>
            <person name="Lindquist E.A."/>
            <person name="Lucas S."/>
            <person name="Salamov A.A."/>
            <person name="Bradshaw R.E."/>
            <person name="Ciuffetti L."/>
            <person name="Hamelin R.C."/>
            <person name="Kema G.H.J."/>
            <person name="Lawrence C."/>
            <person name="Scott J.A."/>
            <person name="Spatafora J.W."/>
            <person name="Turgeon B.G."/>
            <person name="de Wit P.J.G.M."/>
            <person name="Zhong S."/>
            <person name="Goodwin S.B."/>
            <person name="Grigoriev I.V."/>
        </authorList>
    </citation>
    <scope>NUCLEOTIDE SEQUENCE [LARGE SCALE GENOMIC DNA]</scope>
    <source>
        <strain evidence="2 3">CIRAD86</strain>
    </source>
</reference>
<accession>M2ZMS2</accession>
<evidence type="ECO:0000313" key="2">
    <source>
        <dbReference type="EMBL" id="EME80404.1"/>
    </source>
</evidence>
<gene>
    <name evidence="2" type="ORF">MYCFIDRAFT_177350</name>
</gene>
<dbReference type="AlphaFoldDB" id="M2ZMS2"/>
<feature type="region of interest" description="Disordered" evidence="1">
    <location>
        <begin position="96"/>
        <end position="129"/>
    </location>
</feature>
<dbReference type="HOGENOM" id="CLU_1949763_0_0_1"/>
<dbReference type="EMBL" id="KB446561">
    <property type="protein sequence ID" value="EME80404.1"/>
    <property type="molecule type" value="Genomic_DNA"/>
</dbReference>
<keyword evidence="3" id="KW-1185">Reference proteome</keyword>